<evidence type="ECO:0000256" key="1">
    <source>
        <dbReference type="ARBA" id="ARBA00023015"/>
    </source>
</evidence>
<evidence type="ECO:0000256" key="3">
    <source>
        <dbReference type="ARBA" id="ARBA00023163"/>
    </source>
</evidence>
<keyword evidence="1" id="KW-0805">Transcription regulation</keyword>
<organism evidence="5 6">
    <name type="scientific">Romboutsia faecis</name>
    <dbReference type="NCBI Taxonomy" id="2764597"/>
    <lineage>
        <taxon>Bacteria</taxon>
        <taxon>Bacillati</taxon>
        <taxon>Bacillota</taxon>
        <taxon>Clostridia</taxon>
        <taxon>Peptostreptococcales</taxon>
        <taxon>Peptostreptococcaceae</taxon>
        <taxon>Romboutsia</taxon>
    </lineage>
</organism>
<dbReference type="SUPFAM" id="SSF48008">
    <property type="entry name" value="GntR ligand-binding domain-like"/>
    <property type="match status" value="1"/>
</dbReference>
<dbReference type="PANTHER" id="PTHR43537">
    <property type="entry name" value="TRANSCRIPTIONAL REGULATOR, GNTR FAMILY"/>
    <property type="match status" value="1"/>
</dbReference>
<dbReference type="Pfam" id="PF00392">
    <property type="entry name" value="GntR"/>
    <property type="match status" value="1"/>
</dbReference>
<dbReference type="PANTHER" id="PTHR43537:SF51">
    <property type="entry name" value="HTH-TYPE TRANSCRIPTIONAL REGULATOR LGOR-RELATED"/>
    <property type="match status" value="1"/>
</dbReference>
<proteinExistence type="predicted"/>
<comment type="caution">
    <text evidence="5">The sequence shown here is derived from an EMBL/GenBank/DDBJ whole genome shotgun (WGS) entry which is preliminary data.</text>
</comment>
<sequence length="231" mass="27558">MRLYEKKYKETGKDYAYRVLKDNIMSIQLKPGDLLSESDLSQKLNISRTPIREVLMKLKSEHLIEVKPQSGTYISLIDWNLIEEAVFMRYTLEKEVLKEACDGFPENLLMELEKNIFAQSLIVNKEDNDIEFHRLDKEFHKLLFLGTNKVHIWDSITSLSTHYNRMRLLSEMKSNKEQIVEQHKIYLDMIKNKSKDGIEKVIERHIKSPLKEWHIMIEEREDLKSYIKNKK</sequence>
<name>A0ABR7JLG2_9FIRM</name>
<dbReference type="Proteomes" id="UP000609849">
    <property type="component" value="Unassembled WGS sequence"/>
</dbReference>
<dbReference type="PROSITE" id="PS50949">
    <property type="entry name" value="HTH_GNTR"/>
    <property type="match status" value="1"/>
</dbReference>
<feature type="domain" description="HTH gntR-type" evidence="4">
    <location>
        <begin position="10"/>
        <end position="77"/>
    </location>
</feature>
<dbReference type="CDD" id="cd07377">
    <property type="entry name" value="WHTH_GntR"/>
    <property type="match status" value="1"/>
</dbReference>
<dbReference type="InterPro" id="IPR000524">
    <property type="entry name" value="Tscrpt_reg_HTH_GntR"/>
</dbReference>
<evidence type="ECO:0000259" key="4">
    <source>
        <dbReference type="PROSITE" id="PS50949"/>
    </source>
</evidence>
<keyword evidence="2" id="KW-0238">DNA-binding</keyword>
<dbReference type="SMART" id="SM00895">
    <property type="entry name" value="FCD"/>
    <property type="match status" value="1"/>
</dbReference>
<evidence type="ECO:0000256" key="2">
    <source>
        <dbReference type="ARBA" id="ARBA00023125"/>
    </source>
</evidence>
<gene>
    <name evidence="5" type="ORF">H8923_03235</name>
</gene>
<dbReference type="InterPro" id="IPR008920">
    <property type="entry name" value="TF_FadR/GntR_C"/>
</dbReference>
<dbReference type="EMBL" id="JACRWE010000001">
    <property type="protein sequence ID" value="MBC5995764.1"/>
    <property type="molecule type" value="Genomic_DNA"/>
</dbReference>
<keyword evidence="6" id="KW-1185">Reference proteome</keyword>
<dbReference type="InterPro" id="IPR036388">
    <property type="entry name" value="WH-like_DNA-bd_sf"/>
</dbReference>
<protein>
    <submittedName>
        <fullName evidence="5">GntR family transcriptional regulator</fullName>
    </submittedName>
</protein>
<accession>A0ABR7JLG2</accession>
<keyword evidence="3" id="KW-0804">Transcription</keyword>
<evidence type="ECO:0000313" key="5">
    <source>
        <dbReference type="EMBL" id="MBC5995764.1"/>
    </source>
</evidence>
<dbReference type="InterPro" id="IPR036390">
    <property type="entry name" value="WH_DNA-bd_sf"/>
</dbReference>
<dbReference type="Gene3D" id="1.20.120.530">
    <property type="entry name" value="GntR ligand-binding domain-like"/>
    <property type="match status" value="1"/>
</dbReference>
<evidence type="ECO:0000313" key="6">
    <source>
        <dbReference type="Proteomes" id="UP000609849"/>
    </source>
</evidence>
<dbReference type="PRINTS" id="PR00035">
    <property type="entry name" value="HTHGNTR"/>
</dbReference>
<dbReference type="Gene3D" id="1.10.10.10">
    <property type="entry name" value="Winged helix-like DNA-binding domain superfamily/Winged helix DNA-binding domain"/>
    <property type="match status" value="1"/>
</dbReference>
<dbReference type="SMART" id="SM00345">
    <property type="entry name" value="HTH_GNTR"/>
    <property type="match status" value="1"/>
</dbReference>
<dbReference type="RefSeq" id="WP_187127820.1">
    <property type="nucleotide sequence ID" value="NZ_JACRWE010000001.1"/>
</dbReference>
<dbReference type="SUPFAM" id="SSF46785">
    <property type="entry name" value="Winged helix' DNA-binding domain"/>
    <property type="match status" value="1"/>
</dbReference>
<reference evidence="5 6" key="1">
    <citation type="submission" date="2020-08" db="EMBL/GenBank/DDBJ databases">
        <authorList>
            <person name="Liu C."/>
            <person name="Sun Q."/>
        </authorList>
    </citation>
    <scope>NUCLEOTIDE SEQUENCE [LARGE SCALE GENOMIC DNA]</scope>
    <source>
        <strain evidence="5 6">NSJ-18</strain>
    </source>
</reference>
<dbReference type="Pfam" id="PF07729">
    <property type="entry name" value="FCD"/>
    <property type="match status" value="1"/>
</dbReference>
<dbReference type="InterPro" id="IPR011711">
    <property type="entry name" value="GntR_C"/>
</dbReference>